<protein>
    <submittedName>
        <fullName evidence="1">Uncharacterized protein</fullName>
    </submittedName>
</protein>
<gene>
    <name evidence="1" type="ORF">M8818_002554</name>
</gene>
<proteinExistence type="predicted"/>
<sequence>MFEASSLCKSIFILDPTCTDMSMYRAPYGERGVKNSTGAPKVHYEVSRAPLTTICRYLTDCQTPCLVPTFQRASRVTIRSVKRLGTLAARASLVSCLVKQSGFWRDAATDWNASPRLCRSPVLTSHSSPHLPYCISEPVEHLKETQKSNMRPEALIPVVLGLSALILTFLTLFAGSRKGFMEDYAIVTLNTSRIGENLVNTTSSSSNPLSSFVHNLTSTLENDLNSDLNSFAKSLGVHDWYSAHILDYCEGYYTPSALPNATTPLSSIHKNITSCSNRTALFHFNPSATLQHELNASGHSNLNVSSLLPSAVNDGLAALRVAQRAAFVLYCIALGTIFLATLLSLLSTFFSGRLSAFVDILISSLAFLSLGIASAVATAVAVKAADAVNEHGAQVGVSARKGAKFLVLTWVATGLCFLMMCVWGVECVVGHRRRRNKMVHEYDGAEMK</sequence>
<comment type="caution">
    <text evidence="1">The sequence shown here is derived from an EMBL/GenBank/DDBJ whole genome shotgun (WGS) entry which is preliminary data.</text>
</comment>
<name>A0ACC3SGT5_9PEZI</name>
<evidence type="ECO:0000313" key="1">
    <source>
        <dbReference type="EMBL" id="KAK8213256.1"/>
    </source>
</evidence>
<reference evidence="1" key="1">
    <citation type="submission" date="2024-02" db="EMBL/GenBank/DDBJ databases">
        <title>Metagenome Assembled Genome of Zalaria obscura JY119.</title>
        <authorList>
            <person name="Vighnesh L."/>
            <person name="Jagadeeshwari U."/>
            <person name="Venkata Ramana C."/>
            <person name="Sasikala C."/>
        </authorList>
    </citation>
    <scope>NUCLEOTIDE SEQUENCE</scope>
    <source>
        <strain evidence="1">JY119</strain>
    </source>
</reference>
<organism evidence="1 2">
    <name type="scientific">Zalaria obscura</name>
    <dbReference type="NCBI Taxonomy" id="2024903"/>
    <lineage>
        <taxon>Eukaryota</taxon>
        <taxon>Fungi</taxon>
        <taxon>Dikarya</taxon>
        <taxon>Ascomycota</taxon>
        <taxon>Pezizomycotina</taxon>
        <taxon>Dothideomycetes</taxon>
        <taxon>Dothideomycetidae</taxon>
        <taxon>Dothideales</taxon>
        <taxon>Zalariaceae</taxon>
        <taxon>Zalaria</taxon>
    </lineage>
</organism>
<keyword evidence="2" id="KW-1185">Reference proteome</keyword>
<dbReference type="Proteomes" id="UP001320706">
    <property type="component" value="Unassembled WGS sequence"/>
</dbReference>
<dbReference type="EMBL" id="JAMKPW020000011">
    <property type="protein sequence ID" value="KAK8213256.1"/>
    <property type="molecule type" value="Genomic_DNA"/>
</dbReference>
<accession>A0ACC3SGT5</accession>
<evidence type="ECO:0000313" key="2">
    <source>
        <dbReference type="Proteomes" id="UP001320706"/>
    </source>
</evidence>